<dbReference type="STRING" id="8090.ENSORLP00000014136"/>
<evidence type="ECO:0000256" key="2">
    <source>
        <dbReference type="PROSITE-ProRule" id="PRU00124"/>
    </source>
</evidence>
<dbReference type="InterPro" id="IPR002172">
    <property type="entry name" value="LDrepeatLR_classA_rpt"/>
</dbReference>
<evidence type="ECO:0000313" key="3">
    <source>
        <dbReference type="Ensembl" id="ENSORLP00000014136.2"/>
    </source>
</evidence>
<dbReference type="AlphaFoldDB" id="H2M6N9"/>
<dbReference type="CDD" id="cd00112">
    <property type="entry name" value="LDLa"/>
    <property type="match status" value="2"/>
</dbReference>
<feature type="disulfide bond" evidence="2">
    <location>
        <begin position="71"/>
        <end position="86"/>
    </location>
</feature>
<dbReference type="Pfam" id="PF00057">
    <property type="entry name" value="Ldl_recept_a"/>
    <property type="match status" value="2"/>
</dbReference>
<evidence type="ECO:0000313" key="4">
    <source>
        <dbReference type="Proteomes" id="UP000001038"/>
    </source>
</evidence>
<keyword evidence="4" id="KW-1185">Reference proteome</keyword>
<dbReference type="eggNOG" id="KOG1215">
    <property type="taxonomic scope" value="Eukaryota"/>
</dbReference>
<dbReference type="PRINTS" id="PR00261">
    <property type="entry name" value="LDLRECEPTOR"/>
</dbReference>
<protein>
    <submittedName>
        <fullName evidence="3">Uncharacterized protein</fullName>
    </submittedName>
</protein>
<sequence>MGKCAFLSRRCVMGGHSVGIGLTNWIAGRKQRAANSSPLEPTGSTVPTSVCAAPSVLCLGSSVCISQKQLCDGRRDCPDGSDEESCVFKCQNAGKDCQDGSDEMDCSSQIEGCHHRCDNNTRCNCNAPPAKCRDYQWPCRDGSKCIPLSWRCDGKEDCHDGTDEEKSSNQSSSLPPQVCRENAPLIFTSVAVGSVLTPAWCVTASQTVLTVQMKVWNVLVTTAPVPHLLCVTSDLLLLGVHSGSLKLLSTANRPVFSVDYDWAQRRVYWLSPTFQSIRWADMKNSNKGTLIKGTTFKA</sequence>
<dbReference type="Bgee" id="ENSORLG00000011280">
    <property type="expression patterns" value="Expressed in ovary and 7 other cell types or tissues"/>
</dbReference>
<dbReference type="PANTHER" id="PTHR22722:SF14">
    <property type="entry name" value="MEGALIN, ISOFORM A"/>
    <property type="match status" value="1"/>
</dbReference>
<keyword evidence="1 2" id="KW-1015">Disulfide bond</keyword>
<dbReference type="HOGENOM" id="CLU_2078456_0_0_1"/>
<dbReference type="SUPFAM" id="SSF57424">
    <property type="entry name" value="LDL receptor-like module"/>
    <property type="match status" value="2"/>
</dbReference>
<proteinExistence type="predicted"/>
<dbReference type="Gene3D" id="4.10.400.10">
    <property type="entry name" value="Low-density Lipoprotein Receptor"/>
    <property type="match status" value="2"/>
</dbReference>
<reference evidence="3" key="3">
    <citation type="submission" date="2025-09" db="UniProtKB">
        <authorList>
            <consortium name="Ensembl"/>
        </authorList>
    </citation>
    <scope>IDENTIFICATION</scope>
    <source>
        <strain evidence="3">Hd-rR</strain>
    </source>
</reference>
<accession>H2M6N9</accession>
<evidence type="ECO:0000256" key="1">
    <source>
        <dbReference type="ARBA" id="ARBA00023157"/>
    </source>
</evidence>
<dbReference type="PANTHER" id="PTHR22722">
    <property type="entry name" value="LOW-DENSITY LIPOPROTEIN RECEPTOR-RELATED PROTEIN 2-RELATED"/>
    <property type="match status" value="1"/>
</dbReference>
<name>H2M6N9_ORYLA</name>
<organism evidence="3 4">
    <name type="scientific">Oryzias latipes</name>
    <name type="common">Japanese rice fish</name>
    <name type="synonym">Japanese killifish</name>
    <dbReference type="NCBI Taxonomy" id="8090"/>
    <lineage>
        <taxon>Eukaryota</taxon>
        <taxon>Metazoa</taxon>
        <taxon>Chordata</taxon>
        <taxon>Craniata</taxon>
        <taxon>Vertebrata</taxon>
        <taxon>Euteleostomi</taxon>
        <taxon>Actinopterygii</taxon>
        <taxon>Neopterygii</taxon>
        <taxon>Teleostei</taxon>
        <taxon>Neoteleostei</taxon>
        <taxon>Acanthomorphata</taxon>
        <taxon>Ovalentaria</taxon>
        <taxon>Atherinomorphae</taxon>
        <taxon>Beloniformes</taxon>
        <taxon>Adrianichthyidae</taxon>
        <taxon>Oryziinae</taxon>
        <taxon>Oryzias</taxon>
    </lineage>
</organism>
<reference evidence="3 4" key="1">
    <citation type="journal article" date="2007" name="Nature">
        <title>The medaka draft genome and insights into vertebrate genome evolution.</title>
        <authorList>
            <person name="Kasahara M."/>
            <person name="Naruse K."/>
            <person name="Sasaki S."/>
            <person name="Nakatani Y."/>
            <person name="Qu W."/>
            <person name="Ahsan B."/>
            <person name="Yamada T."/>
            <person name="Nagayasu Y."/>
            <person name="Doi K."/>
            <person name="Kasai Y."/>
            <person name="Jindo T."/>
            <person name="Kobayashi D."/>
            <person name="Shimada A."/>
            <person name="Toyoda A."/>
            <person name="Kuroki Y."/>
            <person name="Fujiyama A."/>
            <person name="Sasaki T."/>
            <person name="Shimizu A."/>
            <person name="Asakawa S."/>
            <person name="Shimizu N."/>
            <person name="Hashimoto S."/>
            <person name="Yang J."/>
            <person name="Lee Y."/>
            <person name="Matsushima K."/>
            <person name="Sugano S."/>
            <person name="Sakaizumi M."/>
            <person name="Narita T."/>
            <person name="Ohishi K."/>
            <person name="Haga S."/>
            <person name="Ohta F."/>
            <person name="Nomoto H."/>
            <person name="Nogata K."/>
            <person name="Morishita T."/>
            <person name="Endo T."/>
            <person name="Shin-I T."/>
            <person name="Takeda H."/>
            <person name="Morishita S."/>
            <person name="Kohara Y."/>
        </authorList>
    </citation>
    <scope>NUCLEOTIDE SEQUENCE [LARGE SCALE GENOMIC DNA]</scope>
    <source>
        <strain evidence="3 4">Hd-rR</strain>
    </source>
</reference>
<dbReference type="InterPro" id="IPR051221">
    <property type="entry name" value="LDLR-related"/>
</dbReference>
<dbReference type="PROSITE" id="PS50068">
    <property type="entry name" value="LDLRA_2"/>
    <property type="match status" value="2"/>
</dbReference>
<dbReference type="Proteomes" id="UP000001038">
    <property type="component" value="Chromosome 12"/>
</dbReference>
<dbReference type="InterPro" id="IPR036055">
    <property type="entry name" value="LDL_receptor-like_sf"/>
</dbReference>
<dbReference type="GeneTree" id="ENSGT01120000277394"/>
<dbReference type="InParanoid" id="H2M6N9"/>
<reference evidence="3" key="2">
    <citation type="submission" date="2025-08" db="UniProtKB">
        <authorList>
            <consortium name="Ensembl"/>
        </authorList>
    </citation>
    <scope>IDENTIFICATION</scope>
    <source>
        <strain evidence="3">Hd-rR</strain>
    </source>
</reference>
<dbReference type="Ensembl" id="ENSORLT00000014137.2">
    <property type="protein sequence ID" value="ENSORLP00000014136.2"/>
    <property type="gene ID" value="ENSORLG00000011280.2"/>
</dbReference>
<dbReference type="SMART" id="SM00192">
    <property type="entry name" value="LDLa"/>
    <property type="match status" value="2"/>
</dbReference>
<comment type="caution">
    <text evidence="2">Lacks conserved residue(s) required for the propagation of feature annotation.</text>
</comment>